<evidence type="ECO:0000313" key="2">
    <source>
        <dbReference type="EMBL" id="GFU13133.1"/>
    </source>
</evidence>
<accession>A0A8X6Q907</accession>
<keyword evidence="3" id="KW-1185">Reference proteome</keyword>
<dbReference type="EMBL" id="BMAW01078933">
    <property type="protein sequence ID" value="GFU13133.1"/>
    <property type="molecule type" value="Genomic_DNA"/>
</dbReference>
<reference evidence="2" key="1">
    <citation type="submission" date="2020-08" db="EMBL/GenBank/DDBJ databases">
        <title>Multicomponent nature underlies the extraordinary mechanical properties of spider dragline silk.</title>
        <authorList>
            <person name="Kono N."/>
            <person name="Nakamura H."/>
            <person name="Mori M."/>
            <person name="Yoshida Y."/>
            <person name="Ohtoshi R."/>
            <person name="Malay A.D."/>
            <person name="Moran D.A.P."/>
            <person name="Tomita M."/>
            <person name="Numata K."/>
            <person name="Arakawa K."/>
        </authorList>
    </citation>
    <scope>NUCLEOTIDE SEQUENCE</scope>
</reference>
<dbReference type="Proteomes" id="UP000887013">
    <property type="component" value="Unassembled WGS sequence"/>
</dbReference>
<evidence type="ECO:0000256" key="1">
    <source>
        <dbReference type="SAM" id="MobiDB-lite"/>
    </source>
</evidence>
<feature type="compositionally biased region" description="Acidic residues" evidence="1">
    <location>
        <begin position="66"/>
        <end position="76"/>
    </location>
</feature>
<proteinExistence type="predicted"/>
<feature type="region of interest" description="Disordered" evidence="1">
    <location>
        <begin position="59"/>
        <end position="108"/>
    </location>
</feature>
<feature type="compositionally biased region" description="Basic and acidic residues" evidence="1">
    <location>
        <begin position="77"/>
        <end position="94"/>
    </location>
</feature>
<gene>
    <name evidence="2" type="ORF">NPIL_357441</name>
</gene>
<dbReference type="AlphaFoldDB" id="A0A8X6Q907"/>
<dbReference type="PROSITE" id="PS51257">
    <property type="entry name" value="PROKAR_LIPOPROTEIN"/>
    <property type="match status" value="1"/>
</dbReference>
<evidence type="ECO:0000313" key="3">
    <source>
        <dbReference type="Proteomes" id="UP000887013"/>
    </source>
</evidence>
<sequence>MPEARPRTAEVIFYAAFVGSCGGKLSQTPKVVQDVCSFSFTVTADESKNEDCVEIQNPEFTGSEKDENEELSFENTDEGKTILEKQPQEDENRNLKFKTNVKVSNKND</sequence>
<protein>
    <submittedName>
        <fullName evidence="2">Uncharacterized protein</fullName>
    </submittedName>
</protein>
<name>A0A8X6Q907_NEPPI</name>
<comment type="caution">
    <text evidence="2">The sequence shown here is derived from an EMBL/GenBank/DDBJ whole genome shotgun (WGS) entry which is preliminary data.</text>
</comment>
<organism evidence="2 3">
    <name type="scientific">Nephila pilipes</name>
    <name type="common">Giant wood spider</name>
    <name type="synonym">Nephila maculata</name>
    <dbReference type="NCBI Taxonomy" id="299642"/>
    <lineage>
        <taxon>Eukaryota</taxon>
        <taxon>Metazoa</taxon>
        <taxon>Ecdysozoa</taxon>
        <taxon>Arthropoda</taxon>
        <taxon>Chelicerata</taxon>
        <taxon>Arachnida</taxon>
        <taxon>Araneae</taxon>
        <taxon>Araneomorphae</taxon>
        <taxon>Entelegynae</taxon>
        <taxon>Araneoidea</taxon>
        <taxon>Nephilidae</taxon>
        <taxon>Nephila</taxon>
    </lineage>
</organism>